<dbReference type="SUPFAM" id="SSF57903">
    <property type="entry name" value="FYVE/PHD zinc finger"/>
    <property type="match status" value="1"/>
</dbReference>
<dbReference type="InterPro" id="IPR001965">
    <property type="entry name" value="Znf_PHD"/>
</dbReference>
<dbReference type="InterPro" id="IPR011011">
    <property type="entry name" value="Znf_FYVE_PHD"/>
</dbReference>
<feature type="binding site" evidence="9">
    <location>
        <position position="307"/>
    </location>
    <ligand>
        <name>Zn(2+)</name>
        <dbReference type="ChEBI" id="CHEBI:29105"/>
        <label>1</label>
    </ligand>
</feature>
<evidence type="ECO:0000256" key="8">
    <source>
        <dbReference type="PIRSR" id="PIRSR628651-50"/>
    </source>
</evidence>
<proteinExistence type="inferred from homology"/>
<keyword evidence="15" id="KW-1185">Reference proteome</keyword>
<gene>
    <name evidence="14" type="ORF">P43SY_008905</name>
</gene>
<evidence type="ECO:0000313" key="15">
    <source>
        <dbReference type="Proteomes" id="UP001209570"/>
    </source>
</evidence>
<evidence type="ECO:0000256" key="4">
    <source>
        <dbReference type="ARBA" id="ARBA00022771"/>
    </source>
</evidence>
<feature type="site" description="Histone H3K4me3 binding" evidence="8">
    <location>
        <position position="302"/>
    </location>
</feature>
<dbReference type="InterPro" id="IPR024610">
    <property type="entry name" value="ING_N_histone-binding"/>
</dbReference>
<feature type="binding site" evidence="9">
    <location>
        <position position="320"/>
    </location>
    <ligand>
        <name>Zn(2+)</name>
        <dbReference type="ChEBI" id="CHEBI:29105"/>
        <label>2</label>
    </ligand>
</feature>
<evidence type="ECO:0000256" key="3">
    <source>
        <dbReference type="ARBA" id="ARBA00022723"/>
    </source>
</evidence>
<dbReference type="CDD" id="cd15587">
    <property type="entry name" value="PHD_Yng1p_like"/>
    <property type="match status" value="1"/>
</dbReference>
<keyword evidence="3 9" id="KW-0479">Metal-binding</keyword>
<name>A0AAD5LFX5_PYTIN</name>
<feature type="binding site" evidence="9">
    <location>
        <position position="304"/>
    </location>
    <ligand>
        <name>Zn(2+)</name>
        <dbReference type="ChEBI" id="CHEBI:29105"/>
        <label>1</label>
    </ligand>
</feature>
<dbReference type="Pfam" id="PF12998">
    <property type="entry name" value="ING"/>
    <property type="match status" value="1"/>
</dbReference>
<dbReference type="InterPro" id="IPR013083">
    <property type="entry name" value="Znf_RING/FYVE/PHD"/>
</dbReference>
<accession>A0AAD5LFX5</accession>
<feature type="site" description="Histone H3K4me3 binding" evidence="8">
    <location>
        <position position="279"/>
    </location>
</feature>
<evidence type="ECO:0000256" key="11">
    <source>
        <dbReference type="RuleBase" id="RU361213"/>
    </source>
</evidence>
<feature type="site" description="Histone H3K4me3 binding" evidence="8">
    <location>
        <position position="294"/>
    </location>
</feature>
<protein>
    <recommendedName>
        <fullName evidence="11">Inhibitor of growth protein</fullName>
    </recommendedName>
</protein>
<dbReference type="GO" id="GO:0008270">
    <property type="term" value="F:zinc ion binding"/>
    <property type="evidence" value="ECO:0007669"/>
    <property type="project" value="UniProtKB-KW"/>
</dbReference>
<evidence type="ECO:0000256" key="5">
    <source>
        <dbReference type="ARBA" id="ARBA00022833"/>
    </source>
</evidence>
<dbReference type="GO" id="GO:0005634">
    <property type="term" value="C:nucleus"/>
    <property type="evidence" value="ECO:0007669"/>
    <property type="project" value="UniProtKB-SubCell"/>
</dbReference>
<comment type="function">
    <text evidence="11">Component of an histone acetyltransferase complex.</text>
</comment>
<keyword evidence="7 11" id="KW-0539">Nucleus</keyword>
<keyword evidence="4 10" id="KW-0863">Zinc-finger</keyword>
<dbReference type="AlphaFoldDB" id="A0AAD5LFX5"/>
<sequence length="330" mass="34958">MGTYLEDFLESMYMLPSEIKRNFDLMRELDKTSHPLMDELKTFHREHLVSARKRVVECCSQRAAEGAAEPDDSELRALVETDETLDKLKEKHQRVVQKLDEKIAIAAQCYDLVDHHIRRLDQDLEAYAALLKANGEFEDDKTHVKKRKLSSQTSAADGSSAAGASDAAIKTESGSGSGRQSAGDRGRGAMGGSGGGGASGSAAAAAVAAAAAAAQQQLSSAQASGSSRKAAASGSTTGRKRSAAAAAAAAAAATVAPVVETAFAVGTEDLPIDPNEPVYCHCRRVSYGQMVGCDNDDCKYEWFHFECVGLTDQPQGTWYCSDCKAALGIK</sequence>
<evidence type="ECO:0000256" key="12">
    <source>
        <dbReference type="SAM" id="MobiDB-lite"/>
    </source>
</evidence>
<feature type="binding site" evidence="9">
    <location>
        <position position="298"/>
    </location>
    <ligand>
        <name>Zn(2+)</name>
        <dbReference type="ChEBI" id="CHEBI:29105"/>
        <label>2</label>
    </ligand>
</feature>
<evidence type="ECO:0000256" key="7">
    <source>
        <dbReference type="ARBA" id="ARBA00023242"/>
    </source>
</evidence>
<dbReference type="FunFam" id="3.30.40.10:FF:000016">
    <property type="entry name" value="Inhibitor of growth protein"/>
    <property type="match status" value="1"/>
</dbReference>
<comment type="caution">
    <text evidence="14">The sequence shown here is derived from an EMBL/GenBank/DDBJ whole genome shotgun (WGS) entry which is preliminary data.</text>
</comment>
<keyword evidence="5 9" id="KW-0862">Zinc</keyword>
<dbReference type="PANTHER" id="PTHR10333:SF42">
    <property type="entry name" value="INHIBITOR OF GROWTH PROTEIN 5"/>
    <property type="match status" value="1"/>
</dbReference>
<dbReference type="PANTHER" id="PTHR10333">
    <property type="entry name" value="INHIBITOR OF GROWTH PROTEIN"/>
    <property type="match status" value="1"/>
</dbReference>
<feature type="binding site" evidence="9">
    <location>
        <position position="282"/>
    </location>
    <ligand>
        <name>Zn(2+)</name>
        <dbReference type="ChEBI" id="CHEBI:29105"/>
        <label>1</label>
    </ligand>
</feature>
<dbReference type="Proteomes" id="UP001209570">
    <property type="component" value="Unassembled WGS sequence"/>
</dbReference>
<feature type="region of interest" description="Disordered" evidence="12">
    <location>
        <begin position="139"/>
        <end position="196"/>
    </location>
</feature>
<dbReference type="PROSITE" id="PS50016">
    <property type="entry name" value="ZF_PHD_2"/>
    <property type="match status" value="1"/>
</dbReference>
<dbReference type="PROSITE" id="PS01359">
    <property type="entry name" value="ZF_PHD_1"/>
    <property type="match status" value="1"/>
</dbReference>
<dbReference type="InterPro" id="IPR028651">
    <property type="entry name" value="ING_fam"/>
</dbReference>
<feature type="binding site" evidence="9">
    <location>
        <position position="323"/>
    </location>
    <ligand>
        <name>Zn(2+)</name>
        <dbReference type="ChEBI" id="CHEBI:29105"/>
        <label>2</label>
    </ligand>
</feature>
<dbReference type="InterPro" id="IPR019786">
    <property type="entry name" value="Zinc_finger_PHD-type_CS"/>
</dbReference>
<evidence type="ECO:0000313" key="14">
    <source>
        <dbReference type="EMBL" id="KAJ0396611.1"/>
    </source>
</evidence>
<dbReference type="Gene3D" id="6.10.140.1740">
    <property type="match status" value="1"/>
</dbReference>
<evidence type="ECO:0000256" key="1">
    <source>
        <dbReference type="ARBA" id="ARBA00004123"/>
    </source>
</evidence>
<feature type="site" description="Histone H3K4me3 binding" evidence="8">
    <location>
        <position position="290"/>
    </location>
</feature>
<evidence type="ECO:0000256" key="2">
    <source>
        <dbReference type="ARBA" id="ARBA00010210"/>
    </source>
</evidence>
<feature type="binding site" evidence="9">
    <location>
        <position position="280"/>
    </location>
    <ligand>
        <name>Zn(2+)</name>
        <dbReference type="ChEBI" id="CHEBI:29105"/>
        <label>1</label>
    </ligand>
</feature>
<feature type="binding site" evidence="9">
    <location>
        <position position="293"/>
    </location>
    <ligand>
        <name>Zn(2+)</name>
        <dbReference type="ChEBI" id="CHEBI:29105"/>
        <label>2</label>
    </ligand>
</feature>
<comment type="subunit">
    <text evidence="11">Component of an histone acetyltransferase complex. Interacts with H3K4me3 and to a lesser extent with H3K4me2.</text>
</comment>
<comment type="domain">
    <text evidence="11">The PHD-type zinc finger mediates the binding to H3K4me3.</text>
</comment>
<dbReference type="GO" id="GO:0006325">
    <property type="term" value="P:chromatin organization"/>
    <property type="evidence" value="ECO:0007669"/>
    <property type="project" value="UniProtKB-KW"/>
</dbReference>
<keyword evidence="6 11" id="KW-0156">Chromatin regulator</keyword>
<dbReference type="SMART" id="SM00249">
    <property type="entry name" value="PHD"/>
    <property type="match status" value="1"/>
</dbReference>
<feature type="domain" description="PHD-type" evidence="13">
    <location>
        <begin position="277"/>
        <end position="326"/>
    </location>
</feature>
<dbReference type="SMART" id="SM01408">
    <property type="entry name" value="ING"/>
    <property type="match status" value="1"/>
</dbReference>
<evidence type="ECO:0000259" key="13">
    <source>
        <dbReference type="PROSITE" id="PS50016"/>
    </source>
</evidence>
<dbReference type="InterPro" id="IPR019787">
    <property type="entry name" value="Znf_PHD-finger"/>
</dbReference>
<comment type="similarity">
    <text evidence="2 11">Belongs to the ING family.</text>
</comment>
<reference evidence="14" key="1">
    <citation type="submission" date="2021-12" db="EMBL/GenBank/DDBJ databases">
        <title>Prjna785345.</title>
        <authorList>
            <person name="Rujirawat T."/>
            <person name="Krajaejun T."/>
        </authorList>
    </citation>
    <scope>NUCLEOTIDE SEQUENCE</scope>
    <source>
        <strain evidence="14">Pi057C3</strain>
    </source>
</reference>
<evidence type="ECO:0000256" key="9">
    <source>
        <dbReference type="PIRSR" id="PIRSR628651-51"/>
    </source>
</evidence>
<evidence type="ECO:0000256" key="6">
    <source>
        <dbReference type="ARBA" id="ARBA00022853"/>
    </source>
</evidence>
<evidence type="ECO:0000256" key="10">
    <source>
        <dbReference type="PROSITE-ProRule" id="PRU00146"/>
    </source>
</evidence>
<dbReference type="Gene3D" id="3.30.40.10">
    <property type="entry name" value="Zinc/RING finger domain, C3HC4 (zinc finger)"/>
    <property type="match status" value="1"/>
</dbReference>
<feature type="compositionally biased region" description="Low complexity" evidence="12">
    <location>
        <begin position="154"/>
        <end position="168"/>
    </location>
</feature>
<organism evidence="14 15">
    <name type="scientific">Pythium insidiosum</name>
    <name type="common">Pythiosis disease agent</name>
    <dbReference type="NCBI Taxonomy" id="114742"/>
    <lineage>
        <taxon>Eukaryota</taxon>
        <taxon>Sar</taxon>
        <taxon>Stramenopiles</taxon>
        <taxon>Oomycota</taxon>
        <taxon>Peronosporomycetes</taxon>
        <taxon>Pythiales</taxon>
        <taxon>Pythiaceae</taxon>
        <taxon>Pythium</taxon>
    </lineage>
</organism>
<comment type="subcellular location">
    <subcellularLocation>
        <location evidence="1 11">Nucleus</location>
    </subcellularLocation>
</comment>
<dbReference type="EMBL" id="JAKCXM010000288">
    <property type="protein sequence ID" value="KAJ0396611.1"/>
    <property type="molecule type" value="Genomic_DNA"/>
</dbReference>